<dbReference type="Pfam" id="PF21543">
    <property type="entry name" value="CvfB_2nd"/>
    <property type="match status" value="1"/>
</dbReference>
<evidence type="ECO:0000313" key="4">
    <source>
        <dbReference type="Proteomes" id="UP000823618"/>
    </source>
</evidence>
<dbReference type="InterPro" id="IPR003029">
    <property type="entry name" value="S1_domain"/>
</dbReference>
<gene>
    <name evidence="3" type="ORF">IAC13_04145</name>
</gene>
<dbReference type="AlphaFoldDB" id="A0A9D9HZI8"/>
<dbReference type="Pfam" id="PF13509">
    <property type="entry name" value="S1_2"/>
    <property type="match status" value="2"/>
</dbReference>
<dbReference type="Gene3D" id="2.40.50.140">
    <property type="entry name" value="Nucleic acid-binding proteins"/>
    <property type="match status" value="2"/>
</dbReference>
<accession>A0A9D9HZI8</accession>
<dbReference type="InterPro" id="IPR039566">
    <property type="entry name" value="CvfB_S1_st"/>
</dbReference>
<dbReference type="InterPro" id="IPR012340">
    <property type="entry name" value="NA-bd_OB-fold"/>
</dbReference>
<dbReference type="Gene3D" id="1.10.10.10">
    <property type="entry name" value="Winged helix-like DNA-binding domain superfamily/Winged helix DNA-binding domain"/>
    <property type="match status" value="1"/>
</dbReference>
<proteinExistence type="inferred from homology"/>
<dbReference type="PANTHER" id="PTHR37296">
    <property type="entry name" value="CONSERVED VIRULENCE FACTOR B"/>
    <property type="match status" value="1"/>
</dbReference>
<dbReference type="GO" id="GO:0003676">
    <property type="term" value="F:nucleic acid binding"/>
    <property type="evidence" value="ECO:0007669"/>
    <property type="project" value="InterPro"/>
</dbReference>
<dbReference type="InterPro" id="IPR014464">
    <property type="entry name" value="CvfB_fam"/>
</dbReference>
<dbReference type="PROSITE" id="PS50126">
    <property type="entry name" value="S1"/>
    <property type="match status" value="1"/>
</dbReference>
<dbReference type="EMBL" id="JADIML010000119">
    <property type="protein sequence ID" value="MBO8463103.1"/>
    <property type="molecule type" value="Genomic_DNA"/>
</dbReference>
<dbReference type="PANTHER" id="PTHR37296:SF1">
    <property type="entry name" value="CONSERVED VIRULENCE FACTOR B"/>
    <property type="match status" value="1"/>
</dbReference>
<feature type="domain" description="S1 motif" evidence="2">
    <location>
        <begin position="145"/>
        <end position="206"/>
    </location>
</feature>
<dbReference type="SMART" id="SM00316">
    <property type="entry name" value="S1"/>
    <property type="match status" value="2"/>
</dbReference>
<evidence type="ECO:0000259" key="2">
    <source>
        <dbReference type="PROSITE" id="PS50126"/>
    </source>
</evidence>
<dbReference type="Pfam" id="PF17783">
    <property type="entry name" value="WHD_CvfB"/>
    <property type="match status" value="1"/>
</dbReference>
<dbReference type="InterPro" id="IPR036388">
    <property type="entry name" value="WH-like_DNA-bd_sf"/>
</dbReference>
<dbReference type="InterPro" id="IPR040764">
    <property type="entry name" value="CvfB_WH"/>
</dbReference>
<organism evidence="3 4">
    <name type="scientific">Candidatus Scybalomonas excrementavium</name>
    <dbReference type="NCBI Taxonomy" id="2840943"/>
    <lineage>
        <taxon>Bacteria</taxon>
        <taxon>Bacillati</taxon>
        <taxon>Bacillota</taxon>
        <taxon>Clostridia</taxon>
        <taxon>Lachnospirales</taxon>
        <taxon>Lachnospiraceae</taxon>
        <taxon>Lachnospiraceae incertae sedis</taxon>
        <taxon>Candidatus Scybalomonas</taxon>
    </lineage>
</organism>
<evidence type="ECO:0000313" key="3">
    <source>
        <dbReference type="EMBL" id="MBO8463103.1"/>
    </source>
</evidence>
<dbReference type="InterPro" id="IPR048587">
    <property type="entry name" value="CvfB_S1_3rd"/>
</dbReference>
<reference evidence="3" key="2">
    <citation type="journal article" date="2021" name="PeerJ">
        <title>Extensive microbial diversity within the chicken gut microbiome revealed by metagenomics and culture.</title>
        <authorList>
            <person name="Gilroy R."/>
            <person name="Ravi A."/>
            <person name="Getino M."/>
            <person name="Pursley I."/>
            <person name="Horton D.L."/>
            <person name="Alikhan N.F."/>
            <person name="Baker D."/>
            <person name="Gharbi K."/>
            <person name="Hall N."/>
            <person name="Watson M."/>
            <person name="Adriaenssens E.M."/>
            <person name="Foster-Nyarko E."/>
            <person name="Jarju S."/>
            <person name="Secka A."/>
            <person name="Antonio M."/>
            <person name="Oren A."/>
            <person name="Chaudhuri R.R."/>
            <person name="La Ragione R."/>
            <person name="Hildebrand F."/>
            <person name="Pallen M.J."/>
        </authorList>
    </citation>
    <scope>NUCLEOTIDE SEQUENCE</scope>
    <source>
        <strain evidence="3">E3-2379</strain>
    </source>
</reference>
<dbReference type="SUPFAM" id="SSF50249">
    <property type="entry name" value="Nucleic acid-binding proteins"/>
    <property type="match status" value="1"/>
</dbReference>
<evidence type="ECO:0000256" key="1">
    <source>
        <dbReference type="PIRNR" id="PIRNR012524"/>
    </source>
</evidence>
<reference evidence="3" key="1">
    <citation type="submission" date="2020-10" db="EMBL/GenBank/DDBJ databases">
        <authorList>
            <person name="Gilroy R."/>
        </authorList>
    </citation>
    <scope>NUCLEOTIDE SEQUENCE</scope>
    <source>
        <strain evidence="3">E3-2379</strain>
    </source>
</reference>
<comment type="similarity">
    <text evidence="1">Belongs to the CvfB family.</text>
</comment>
<dbReference type="PIRSF" id="PIRSF012524">
    <property type="entry name" value="YitL_S1"/>
    <property type="match status" value="1"/>
</dbReference>
<comment type="caution">
    <text evidence="3">The sequence shown here is derived from an EMBL/GenBank/DDBJ whole genome shotgun (WGS) entry which is preliminary data.</text>
</comment>
<protein>
    <submittedName>
        <fullName evidence="3">S1 RNA-binding domain-containing protein</fullName>
    </submittedName>
</protein>
<sequence>MCIRDRFLYVVKEADFGVYLGESITDTRNSILLPKRQVPMGIKKGDEIEVFVYKDSEDRVIATTKEPYISLYELAVLKVKETAKIGAFLDWGLDKDLLLPFKEQVGKVEAGKSYLVTLYIDKSKRLCATMKVYDCLESDSPFKQDDKVKGIVYGRREGIGAFVAVENKYHGLIPEKELFRPLKIGDVVEARVIRVREDGKLDLSIREKAYMQLEIDAKMIEKLLEEEGGFLPFHDKSDPEAIKREFGLSKASFKRAIGHLLKTGKIRMMEDGIEKK</sequence>
<name>A0A9D9HZI8_9FIRM</name>
<dbReference type="Proteomes" id="UP000823618">
    <property type="component" value="Unassembled WGS sequence"/>
</dbReference>